<reference evidence="1" key="1">
    <citation type="submission" date="2016-06" db="UniProtKB">
        <authorList>
            <consortium name="WormBaseParasite"/>
        </authorList>
    </citation>
    <scope>IDENTIFICATION</scope>
</reference>
<dbReference type="WBParaSite" id="GPUH_0001550901-mRNA-1">
    <property type="protein sequence ID" value="GPUH_0001550901-mRNA-1"/>
    <property type="gene ID" value="GPUH_0001550901"/>
</dbReference>
<proteinExistence type="predicted"/>
<dbReference type="AlphaFoldDB" id="A0A183E3E7"/>
<accession>A0A183E3E7</accession>
<evidence type="ECO:0000313" key="1">
    <source>
        <dbReference type="WBParaSite" id="GPUH_0001550901-mRNA-1"/>
    </source>
</evidence>
<name>A0A183E3E7_9BILA</name>
<sequence length="82" mass="8888">LQEFDPNSFNGFVFPPSICNRPDVMIRLASVPYGAINDLSEIGVILIGGDAVCLAVCQEKGKAVEKDYEMHKVIALSYLISG</sequence>
<organism evidence="1">
    <name type="scientific">Gongylonema pulchrum</name>
    <dbReference type="NCBI Taxonomy" id="637853"/>
    <lineage>
        <taxon>Eukaryota</taxon>
        <taxon>Metazoa</taxon>
        <taxon>Ecdysozoa</taxon>
        <taxon>Nematoda</taxon>
        <taxon>Chromadorea</taxon>
        <taxon>Rhabditida</taxon>
        <taxon>Spirurina</taxon>
        <taxon>Spiruromorpha</taxon>
        <taxon>Spiruroidea</taxon>
        <taxon>Gongylonematidae</taxon>
        <taxon>Gongylonema</taxon>
    </lineage>
</organism>
<protein>
    <submittedName>
        <fullName evidence="1">MMS1_N domain-containing protein</fullName>
    </submittedName>
</protein>